<accession>A0A069QQM7</accession>
<comment type="subcellular location">
    <subcellularLocation>
        <location evidence="1">Cell outer membrane</location>
    </subcellularLocation>
</comment>
<sequence>MKRYIKNILPAAAMLLTVGLSSCIGDLDVTPIDPNKRTELDPVALFNQCYANLAIEGLEGPGKSIVTADDAGTTGLVRQYFNANELTTDEAICSWTDPGVATMNTNEQGASNAFLAIYYNRLYAGISVCNHYLDVASDVDATRTAEVRFLRALQFYLAMDAFGNIALPLTVSTEKPVQRTQAEVYAWLEKELLEIEPLLAEPKAKKSTDAGYGRADKAAVWMLLTRLYLNAEVYSGTAQWQKAAEYAEKVIKSDYKLFTAGTAKYSAYQMLFMGDNGESGASIEAVLPLLQQGNKTAAFGNTTFLIASTYNGDMPDHGISGVWAGNRARRELVQKFFPGTPPTGTTDAILAAAGDKRALFFAVDRTLEIPTNDAVKDFKKGYSVVKFTGIKSDGSPVTDTGHADTDFFFFRVAESYLAYAEATARLNGGTTTTQGTAYLNELRDRSGAPAFRSFTLRQILDERSREFYFEGQRRTDLIRYGYFGGDNTYMWSWKGGAPNGRSFDVRRNIFPLPASDLSVNPNLKQNPGY</sequence>
<dbReference type="PROSITE" id="PS51257">
    <property type="entry name" value="PROKAR_LIPOPROTEIN"/>
    <property type="match status" value="1"/>
</dbReference>
<feature type="domain" description="RagB/SusD" evidence="7">
    <location>
        <begin position="379"/>
        <end position="529"/>
    </location>
</feature>
<reference evidence="8 9" key="1">
    <citation type="submission" date="2013-08" db="EMBL/GenBank/DDBJ databases">
        <authorList>
            <person name="Weinstock G."/>
            <person name="Sodergren E."/>
            <person name="Wylie T."/>
            <person name="Fulton L."/>
            <person name="Fulton R."/>
            <person name="Fronick C."/>
            <person name="O'Laughlin M."/>
            <person name="Godfrey J."/>
            <person name="Miner T."/>
            <person name="Herter B."/>
            <person name="Appelbaum E."/>
            <person name="Cordes M."/>
            <person name="Lek S."/>
            <person name="Wollam A."/>
            <person name="Pepin K.H."/>
            <person name="Palsikar V.B."/>
            <person name="Mitreva M."/>
            <person name="Wilson R.K."/>
        </authorList>
    </citation>
    <scope>NUCLEOTIDE SEQUENCE [LARGE SCALE GENOMIC DNA]</scope>
    <source>
        <strain evidence="8 9">ATCC 15930</strain>
    </source>
</reference>
<evidence type="ECO:0000256" key="2">
    <source>
        <dbReference type="ARBA" id="ARBA00006275"/>
    </source>
</evidence>
<dbReference type="CDD" id="cd08977">
    <property type="entry name" value="SusD"/>
    <property type="match status" value="1"/>
</dbReference>
<dbReference type="Gene3D" id="1.25.40.10">
    <property type="entry name" value="Tetratricopeptide repeat domain"/>
    <property type="match status" value="1"/>
</dbReference>
<proteinExistence type="inferred from homology"/>
<dbReference type="SUPFAM" id="SSF48452">
    <property type="entry name" value="TPR-like"/>
    <property type="match status" value="1"/>
</dbReference>
<evidence type="ECO:0000313" key="8">
    <source>
        <dbReference type="EMBL" id="KDR52131.1"/>
    </source>
</evidence>
<dbReference type="AlphaFoldDB" id="A0A069QQM7"/>
<evidence type="ECO:0000256" key="4">
    <source>
        <dbReference type="ARBA" id="ARBA00023136"/>
    </source>
</evidence>
<dbReference type="Pfam" id="PF07980">
    <property type="entry name" value="SusD_RagB"/>
    <property type="match status" value="1"/>
</dbReference>
<dbReference type="EMBL" id="JNGW01000076">
    <property type="protein sequence ID" value="KDR52131.1"/>
    <property type="molecule type" value="Genomic_DNA"/>
</dbReference>
<dbReference type="Gene3D" id="1.10.3780.10">
    <property type="entry name" value="SusD-like"/>
    <property type="match status" value="1"/>
</dbReference>
<keyword evidence="5" id="KW-0998">Cell outer membrane</keyword>
<dbReference type="eggNOG" id="COG3637">
    <property type="taxonomic scope" value="Bacteria"/>
</dbReference>
<organism evidence="8 9">
    <name type="scientific">Hoylesella loescheii DSM 19665 = JCM 12249 = ATCC 15930</name>
    <dbReference type="NCBI Taxonomy" id="1122985"/>
    <lineage>
        <taxon>Bacteria</taxon>
        <taxon>Pseudomonadati</taxon>
        <taxon>Bacteroidota</taxon>
        <taxon>Bacteroidia</taxon>
        <taxon>Bacteroidales</taxon>
        <taxon>Prevotellaceae</taxon>
        <taxon>Hoylesella</taxon>
    </lineage>
</organism>
<gene>
    <name evidence="8" type="ORF">HMPREF1991_01756</name>
</gene>
<dbReference type="Gene3D" id="1.25.40.390">
    <property type="match status" value="1"/>
</dbReference>
<dbReference type="Proteomes" id="UP000027442">
    <property type="component" value="Unassembled WGS sequence"/>
</dbReference>
<evidence type="ECO:0000256" key="5">
    <source>
        <dbReference type="ARBA" id="ARBA00023237"/>
    </source>
</evidence>
<evidence type="ECO:0000256" key="6">
    <source>
        <dbReference type="SAM" id="SignalP"/>
    </source>
</evidence>
<feature type="signal peptide" evidence="6">
    <location>
        <begin position="1"/>
        <end position="22"/>
    </location>
</feature>
<keyword evidence="9" id="KW-1185">Reference proteome</keyword>
<evidence type="ECO:0000256" key="1">
    <source>
        <dbReference type="ARBA" id="ARBA00004442"/>
    </source>
</evidence>
<dbReference type="InterPro" id="IPR011990">
    <property type="entry name" value="TPR-like_helical_dom_sf"/>
</dbReference>
<evidence type="ECO:0000256" key="3">
    <source>
        <dbReference type="ARBA" id="ARBA00022729"/>
    </source>
</evidence>
<protein>
    <submittedName>
        <fullName evidence="8">SusD family protein</fullName>
    </submittedName>
</protein>
<comment type="caution">
    <text evidence="8">The sequence shown here is derived from an EMBL/GenBank/DDBJ whole genome shotgun (WGS) entry which is preliminary data.</text>
</comment>
<dbReference type="HOGENOM" id="CLU_015553_1_2_10"/>
<keyword evidence="3 6" id="KW-0732">Signal</keyword>
<evidence type="ECO:0000259" key="7">
    <source>
        <dbReference type="Pfam" id="PF07980"/>
    </source>
</evidence>
<name>A0A069QQM7_HOYLO</name>
<dbReference type="GO" id="GO:0009279">
    <property type="term" value="C:cell outer membrane"/>
    <property type="evidence" value="ECO:0007669"/>
    <property type="project" value="UniProtKB-SubCell"/>
</dbReference>
<dbReference type="RefSeq" id="WP_018967613.1">
    <property type="nucleotide sequence ID" value="NZ_KB899216.1"/>
</dbReference>
<feature type="chain" id="PRO_5001665586" evidence="6">
    <location>
        <begin position="23"/>
        <end position="529"/>
    </location>
</feature>
<dbReference type="PATRIC" id="fig|1122985.7.peg.1828"/>
<keyword evidence="4" id="KW-0472">Membrane</keyword>
<evidence type="ECO:0000313" key="9">
    <source>
        <dbReference type="Proteomes" id="UP000027442"/>
    </source>
</evidence>
<dbReference type="InterPro" id="IPR012944">
    <property type="entry name" value="SusD_RagB_dom"/>
</dbReference>
<comment type="similarity">
    <text evidence="2">Belongs to the SusD family.</text>
</comment>